<dbReference type="AlphaFoldDB" id="A0A914YHD4"/>
<keyword evidence="1" id="KW-0812">Transmembrane</keyword>
<keyword evidence="1" id="KW-0472">Membrane</keyword>
<evidence type="ECO:0000313" key="2">
    <source>
        <dbReference type="Proteomes" id="UP000887577"/>
    </source>
</evidence>
<keyword evidence="2" id="KW-1185">Reference proteome</keyword>
<sequence>MYAFFALGPLIGIYTVKSWLFLPYLVISGLTVTVIFLGNIYSLFVYILTPAFELTFFESYSIIIFPPTFILSFWIFYIVYCCYDYIHEKEYLALSEKEEPVWV</sequence>
<evidence type="ECO:0000256" key="1">
    <source>
        <dbReference type="SAM" id="Phobius"/>
    </source>
</evidence>
<organism evidence="2 3">
    <name type="scientific">Panagrolaimus superbus</name>
    <dbReference type="NCBI Taxonomy" id="310955"/>
    <lineage>
        <taxon>Eukaryota</taxon>
        <taxon>Metazoa</taxon>
        <taxon>Ecdysozoa</taxon>
        <taxon>Nematoda</taxon>
        <taxon>Chromadorea</taxon>
        <taxon>Rhabditida</taxon>
        <taxon>Tylenchina</taxon>
        <taxon>Panagrolaimomorpha</taxon>
        <taxon>Panagrolaimoidea</taxon>
        <taxon>Panagrolaimidae</taxon>
        <taxon>Panagrolaimus</taxon>
    </lineage>
</organism>
<dbReference type="WBParaSite" id="PSU_v2.g18730.t1">
    <property type="protein sequence ID" value="PSU_v2.g18730.t1"/>
    <property type="gene ID" value="PSU_v2.g18730"/>
</dbReference>
<dbReference type="Proteomes" id="UP000887577">
    <property type="component" value="Unplaced"/>
</dbReference>
<feature type="transmembrane region" description="Helical" evidence="1">
    <location>
        <begin position="21"/>
        <end position="48"/>
    </location>
</feature>
<accession>A0A914YHD4</accession>
<feature type="transmembrane region" description="Helical" evidence="1">
    <location>
        <begin position="60"/>
        <end position="83"/>
    </location>
</feature>
<proteinExistence type="predicted"/>
<reference evidence="3" key="1">
    <citation type="submission" date="2022-11" db="UniProtKB">
        <authorList>
            <consortium name="WormBaseParasite"/>
        </authorList>
    </citation>
    <scope>IDENTIFICATION</scope>
</reference>
<protein>
    <submittedName>
        <fullName evidence="3">NADH dehydrogenase subunit 6</fullName>
    </submittedName>
</protein>
<evidence type="ECO:0000313" key="3">
    <source>
        <dbReference type="WBParaSite" id="PSU_v2.g18730.t1"/>
    </source>
</evidence>
<name>A0A914YHD4_9BILA</name>
<keyword evidence="1" id="KW-1133">Transmembrane helix</keyword>